<dbReference type="EMBL" id="JAGGMR010000001">
    <property type="protein sequence ID" value="MBP2192017.1"/>
    <property type="molecule type" value="Genomic_DNA"/>
</dbReference>
<name>A0ABS4QJY7_9NOCA</name>
<dbReference type="Gene3D" id="1.20.140.10">
    <property type="entry name" value="Butyryl-CoA Dehydrogenase, subunit A, domain 3"/>
    <property type="match status" value="1"/>
</dbReference>
<feature type="domain" description="Acyl-CoA dehydrogenase/oxidase C-terminal" evidence="3">
    <location>
        <begin position="223"/>
        <end position="358"/>
    </location>
</feature>
<evidence type="ECO:0000259" key="3">
    <source>
        <dbReference type="Pfam" id="PF00441"/>
    </source>
</evidence>
<organism evidence="4 5">
    <name type="scientific">Nocardia goodfellowii</name>
    <dbReference type="NCBI Taxonomy" id="882446"/>
    <lineage>
        <taxon>Bacteria</taxon>
        <taxon>Bacillati</taxon>
        <taxon>Actinomycetota</taxon>
        <taxon>Actinomycetes</taxon>
        <taxon>Mycobacteriales</taxon>
        <taxon>Nocardiaceae</taxon>
        <taxon>Nocardia</taxon>
    </lineage>
</organism>
<proteinExistence type="predicted"/>
<dbReference type="Pfam" id="PF00441">
    <property type="entry name" value="Acyl-CoA_dh_1"/>
    <property type="match status" value="1"/>
</dbReference>
<dbReference type="InterPro" id="IPR009075">
    <property type="entry name" value="AcylCo_DH/oxidase_C"/>
</dbReference>
<keyword evidence="5" id="KW-1185">Reference proteome</keyword>
<dbReference type="PANTHER" id="PTHR48083">
    <property type="entry name" value="MEDIUM-CHAIN SPECIFIC ACYL-COA DEHYDROGENASE, MITOCHONDRIAL-RELATED"/>
    <property type="match status" value="1"/>
</dbReference>
<dbReference type="SUPFAM" id="SSF47203">
    <property type="entry name" value="Acyl-CoA dehydrogenase C-terminal domain-like"/>
    <property type="match status" value="1"/>
</dbReference>
<keyword evidence="2" id="KW-0560">Oxidoreductase</keyword>
<protein>
    <recommendedName>
        <fullName evidence="3">Acyl-CoA dehydrogenase/oxidase C-terminal domain-containing protein</fullName>
    </recommendedName>
</protein>
<comment type="caution">
    <text evidence="4">The sequence shown here is derived from an EMBL/GenBank/DDBJ whole genome shotgun (WGS) entry which is preliminary data.</text>
</comment>
<gene>
    <name evidence="4" type="ORF">BJ987_004918</name>
</gene>
<sequence>MMDVQLAPEALEFGRQARRAFELAGGHALLQRAEPDPRLRRELVEPILDRLGAWDLAPRRDPGELEAVAALCRSAGYWSIPYPVAERLARPHHQDPDGYAVDGLVVISERDPRGPLAGLDFRWAAVTLDGSFGNVTVTHTDAPPRHTAFSTRLEWRPYGQVANRPEADARSAGHSAALGGRSEAVDVPDVGRAVASGGTAGTQDFVGQEQGALDLALGLVLPCWTLLGMLDRALDLTRAHVLTREQFGQPLAEFQAVQFQLTDAEVERRGVDMLARYALCGIAARDPGAVDDALALRLAALEAAEIVFRVAHQLHGALGFCDESPLSWLSRYSLPLRRLPLGSAGTEDLLTRRIGRRGLTGLFSGNAQGA</sequence>
<evidence type="ECO:0000313" key="4">
    <source>
        <dbReference type="EMBL" id="MBP2192017.1"/>
    </source>
</evidence>
<dbReference type="InterPro" id="IPR036250">
    <property type="entry name" value="AcylCo_DH-like_C"/>
</dbReference>
<evidence type="ECO:0000256" key="2">
    <source>
        <dbReference type="ARBA" id="ARBA00023002"/>
    </source>
</evidence>
<dbReference type="InterPro" id="IPR050741">
    <property type="entry name" value="Acyl-CoA_dehydrogenase"/>
</dbReference>
<evidence type="ECO:0000256" key="1">
    <source>
        <dbReference type="ARBA" id="ARBA00022630"/>
    </source>
</evidence>
<dbReference type="Proteomes" id="UP001519325">
    <property type="component" value="Unassembled WGS sequence"/>
</dbReference>
<evidence type="ECO:0000313" key="5">
    <source>
        <dbReference type="Proteomes" id="UP001519325"/>
    </source>
</evidence>
<reference evidence="4 5" key="1">
    <citation type="submission" date="2021-03" db="EMBL/GenBank/DDBJ databases">
        <title>Sequencing the genomes of 1000 actinobacteria strains.</title>
        <authorList>
            <person name="Klenk H.-P."/>
        </authorList>
    </citation>
    <scope>NUCLEOTIDE SEQUENCE [LARGE SCALE GENOMIC DNA]</scope>
    <source>
        <strain evidence="4 5">DSM 45516</strain>
    </source>
</reference>
<keyword evidence="1" id="KW-0285">Flavoprotein</keyword>
<accession>A0ABS4QJY7</accession>